<sequence length="78" mass="8922">MQFQKWSDDAMVAGLKEPNAMALSTTGKPFDMRISRTFMENCCFYHWDFCSSRIVLLKGFDKDGFSGTPIMKAERGNK</sequence>
<dbReference type="EMBL" id="JACEIK010001149">
    <property type="protein sequence ID" value="MCD7466497.1"/>
    <property type="molecule type" value="Genomic_DNA"/>
</dbReference>
<dbReference type="Proteomes" id="UP000823775">
    <property type="component" value="Unassembled WGS sequence"/>
</dbReference>
<proteinExistence type="predicted"/>
<reference evidence="1 2" key="1">
    <citation type="journal article" date="2021" name="BMC Genomics">
        <title>Datura genome reveals duplications of psychoactive alkaloid biosynthetic genes and high mutation rate following tissue culture.</title>
        <authorList>
            <person name="Rajewski A."/>
            <person name="Carter-House D."/>
            <person name="Stajich J."/>
            <person name="Litt A."/>
        </authorList>
    </citation>
    <scope>NUCLEOTIDE SEQUENCE [LARGE SCALE GENOMIC DNA]</scope>
    <source>
        <strain evidence="1">AR-01</strain>
    </source>
</reference>
<dbReference type="InterPro" id="IPR012349">
    <property type="entry name" value="Split_barrel_FMN-bd"/>
</dbReference>
<protein>
    <submittedName>
        <fullName evidence="1">Uncharacterized protein</fullName>
    </submittedName>
</protein>
<dbReference type="Gene3D" id="2.30.110.10">
    <property type="entry name" value="Electron Transport, Fmn-binding Protein, Chain A"/>
    <property type="match status" value="1"/>
</dbReference>
<organism evidence="1 2">
    <name type="scientific">Datura stramonium</name>
    <name type="common">Jimsonweed</name>
    <name type="synonym">Common thornapple</name>
    <dbReference type="NCBI Taxonomy" id="4076"/>
    <lineage>
        <taxon>Eukaryota</taxon>
        <taxon>Viridiplantae</taxon>
        <taxon>Streptophyta</taxon>
        <taxon>Embryophyta</taxon>
        <taxon>Tracheophyta</taxon>
        <taxon>Spermatophyta</taxon>
        <taxon>Magnoliopsida</taxon>
        <taxon>eudicotyledons</taxon>
        <taxon>Gunneridae</taxon>
        <taxon>Pentapetalae</taxon>
        <taxon>asterids</taxon>
        <taxon>lamiids</taxon>
        <taxon>Solanales</taxon>
        <taxon>Solanaceae</taxon>
        <taxon>Solanoideae</taxon>
        <taxon>Datureae</taxon>
        <taxon>Datura</taxon>
    </lineage>
</organism>
<keyword evidence="2" id="KW-1185">Reference proteome</keyword>
<evidence type="ECO:0000313" key="2">
    <source>
        <dbReference type="Proteomes" id="UP000823775"/>
    </source>
</evidence>
<evidence type="ECO:0000313" key="1">
    <source>
        <dbReference type="EMBL" id="MCD7466497.1"/>
    </source>
</evidence>
<accession>A0ABS8T536</accession>
<comment type="caution">
    <text evidence="1">The sequence shown here is derived from an EMBL/GenBank/DDBJ whole genome shotgun (WGS) entry which is preliminary data.</text>
</comment>
<gene>
    <name evidence="1" type="ORF">HAX54_003264</name>
</gene>
<name>A0ABS8T536_DATST</name>